<dbReference type="RefSeq" id="WP_044635437.1">
    <property type="nucleotide sequence ID" value="NZ_CP007229.1"/>
</dbReference>
<protein>
    <submittedName>
        <fullName evidence="1">Uncharacterized protein</fullName>
    </submittedName>
</protein>
<proteinExistence type="predicted"/>
<sequence>MKKLSKRNVLFLSFSFSVLISAAVAIPLGIRAYSRTFDAGLLTHNEKLDGAISLSNQENFDRNEFLKLAKTVKIKDNFAKKLSAYDALELHFDKFYSFDLNDIVDFGPILAKFPNFKLKLIVPPKKDQVKVEKNSLKNLAINAISLQKAINFNTQVELQFNHNVEKLEISPENLSLVFQFSNNKVTKNKSVVELAIDLQKKFSENFKKENANEIAAFFKTLPDFGGISILDQKKDQVILPTNFEIRPKLQSEKLVFTKVDNARPKLELQLSLVDKNTMKEWDVFLEFTNFPKINDVKQGKIEEIFKKNYNFKADLARVLVFSNLMPSQAIFENLPEKLKNHSDFKAKKVSDFNFWYQKNDLNSLLDEVKKIVPKNFNAENVEFEIENKNFDEKELKKFNEKHQIPLILSVSGKFKGESLIPVGIKLNDKSQFNYRFSFLDDLSDSIYSASLENALNPLDKSGNINKNALNLEDLKFEVKQNLPTTIFASTFDETISEWKNKPLDLKNIDKKLKPLFDLLNSSVVLEEKQKTLAAKVSVGTTLFAEEQKSQSLGEKTENSKKPGDILKETLDRLAKTPLLKNRSVFLSSEFSDKYNLILDIKDGKVSEKRLKFPIKSVVANNKPFELLQEKTNLHLFLDWKSNVKTTSKIHKGPIETPRNYVDSISALNNSELKFVPGKQNEQSENVSNESSVIFPFKTEANKGIYLTGNGLELENPSLRQPSEGVKNITIFYVFKPSDIFYPPWTNFSLLKSTKNSSSSSENSLDLLIRNYFVPGFNLIGVNFRKNTTEQQGILDNQNPNSLIRTTFNGELRIELRPDGGELNLEHIAPKNDIVTNQDFLNNTDATVMVKLKIENKEAKLSFYTTESNTPYDPVWEIKGENIDFSGFSVNNNLKLGILPPKQPDDNSPYRGAIIFKSLAIFDNSKTIDDKQIAKSFIDEYFDLKQKN</sequence>
<gene>
    <name evidence="1" type="ORF">NCTC10125_00425</name>
</gene>
<reference evidence="1 2" key="1">
    <citation type="submission" date="2019-01" db="EMBL/GenBank/DDBJ databases">
        <authorList>
            <consortium name="Pathogen Informatics"/>
        </authorList>
    </citation>
    <scope>NUCLEOTIDE SEQUENCE [LARGE SCALE GENOMIC DNA]</scope>
    <source>
        <strain evidence="1 2">NCTC10125</strain>
    </source>
</reference>
<evidence type="ECO:0000313" key="1">
    <source>
        <dbReference type="EMBL" id="VEU61850.1"/>
    </source>
</evidence>
<dbReference type="KEGG" id="mds:MDIS_02215"/>
<dbReference type="Proteomes" id="UP000289629">
    <property type="component" value="Chromosome"/>
</dbReference>
<name>A0AAJ5NLG0_9BACT</name>
<dbReference type="AlphaFoldDB" id="A0AAJ5NLG0"/>
<dbReference type="NCBIfam" id="NF038058">
    <property type="entry name" value="adhes_P110_Nter"/>
    <property type="match status" value="1"/>
</dbReference>
<organism evidence="1 2">
    <name type="scientific">Mesomycoplasma dispar</name>
    <dbReference type="NCBI Taxonomy" id="86660"/>
    <lineage>
        <taxon>Bacteria</taxon>
        <taxon>Bacillati</taxon>
        <taxon>Mycoplasmatota</taxon>
        <taxon>Mycoplasmoidales</taxon>
        <taxon>Metamycoplasmataceae</taxon>
        <taxon>Mesomycoplasma</taxon>
    </lineage>
</organism>
<evidence type="ECO:0000313" key="2">
    <source>
        <dbReference type="Proteomes" id="UP000289629"/>
    </source>
</evidence>
<accession>A0AAJ5NLG0</accession>
<dbReference type="EMBL" id="LR214971">
    <property type="protein sequence ID" value="VEU61850.1"/>
    <property type="molecule type" value="Genomic_DNA"/>
</dbReference>